<name>A0ABR7HUN7_9FIRM</name>
<dbReference type="RefSeq" id="WP_186963944.1">
    <property type="nucleotide sequence ID" value="NZ_JACOPR010000006.1"/>
</dbReference>
<evidence type="ECO:0000313" key="2">
    <source>
        <dbReference type="Proteomes" id="UP000660021"/>
    </source>
</evidence>
<dbReference type="Proteomes" id="UP000660021">
    <property type="component" value="Unassembled WGS sequence"/>
</dbReference>
<proteinExistence type="predicted"/>
<reference evidence="1 2" key="1">
    <citation type="submission" date="2020-08" db="EMBL/GenBank/DDBJ databases">
        <title>Genome public.</title>
        <authorList>
            <person name="Liu C."/>
            <person name="Sun Q."/>
        </authorList>
    </citation>
    <scope>NUCLEOTIDE SEQUENCE [LARGE SCALE GENOMIC DNA]</scope>
    <source>
        <strain evidence="1 2">New-38</strain>
    </source>
</reference>
<accession>A0ABR7HUN7</accession>
<keyword evidence="2" id="KW-1185">Reference proteome</keyword>
<sequence>MYNALKGKIKIYRAIHHRANLTRTFKTEYQPPIGGTIQQEILKTDFLLFLCLMRREYTDFTL</sequence>
<gene>
    <name evidence="1" type="ORF">H8S34_10490</name>
</gene>
<evidence type="ECO:0000313" key="1">
    <source>
        <dbReference type="EMBL" id="MBC5731256.1"/>
    </source>
</evidence>
<protein>
    <submittedName>
        <fullName evidence="1">Uncharacterized protein</fullName>
    </submittedName>
</protein>
<comment type="caution">
    <text evidence="1">The sequence shown here is derived from an EMBL/GenBank/DDBJ whole genome shotgun (WGS) entry which is preliminary data.</text>
</comment>
<organism evidence="1 2">
    <name type="scientific">Pseudoflavonifractor hominis</name>
    <dbReference type="NCBI Taxonomy" id="2763059"/>
    <lineage>
        <taxon>Bacteria</taxon>
        <taxon>Bacillati</taxon>
        <taxon>Bacillota</taxon>
        <taxon>Clostridia</taxon>
        <taxon>Eubacteriales</taxon>
        <taxon>Oscillospiraceae</taxon>
        <taxon>Pseudoflavonifractor</taxon>
    </lineage>
</organism>
<dbReference type="EMBL" id="JACOPR010000006">
    <property type="protein sequence ID" value="MBC5731256.1"/>
    <property type="molecule type" value="Genomic_DNA"/>
</dbReference>